<dbReference type="InterPro" id="IPR002575">
    <property type="entry name" value="Aminoglycoside_PTrfase"/>
</dbReference>
<evidence type="ECO:0000259" key="2">
    <source>
        <dbReference type="Pfam" id="PF01636"/>
    </source>
</evidence>
<dbReference type="SUPFAM" id="SSF56112">
    <property type="entry name" value="Protein kinase-like (PK-like)"/>
    <property type="match status" value="1"/>
</dbReference>
<keyword evidence="4" id="KW-1185">Reference proteome</keyword>
<evidence type="ECO:0000313" key="3">
    <source>
        <dbReference type="EMBL" id="MBB6671480.1"/>
    </source>
</evidence>
<dbReference type="PANTHER" id="PTHR21064">
    <property type="entry name" value="AMINOGLYCOSIDE PHOSPHOTRANSFERASE DOMAIN-CONTAINING PROTEIN-RELATED"/>
    <property type="match status" value="1"/>
</dbReference>
<dbReference type="Proteomes" id="UP000547209">
    <property type="component" value="Unassembled WGS sequence"/>
</dbReference>
<dbReference type="InterPro" id="IPR050249">
    <property type="entry name" value="Pseudomonas-type_ThrB"/>
</dbReference>
<dbReference type="AlphaFoldDB" id="A0A7X0RQ24"/>
<protein>
    <submittedName>
        <fullName evidence="3">Phosphotransferase</fullName>
    </submittedName>
</protein>
<feature type="domain" description="Aminoglycoside phosphotransferase" evidence="2">
    <location>
        <begin position="27"/>
        <end position="267"/>
    </location>
</feature>
<dbReference type="RefSeq" id="WP_185142961.1">
    <property type="nucleotide sequence ID" value="NZ_JACJVP010000021.1"/>
</dbReference>
<organism evidence="3 4">
    <name type="scientific">Cohnella nanjingensis</name>
    <dbReference type="NCBI Taxonomy" id="1387779"/>
    <lineage>
        <taxon>Bacteria</taxon>
        <taxon>Bacillati</taxon>
        <taxon>Bacillota</taxon>
        <taxon>Bacilli</taxon>
        <taxon>Bacillales</taxon>
        <taxon>Paenibacillaceae</taxon>
        <taxon>Cohnella</taxon>
    </lineage>
</organism>
<dbReference type="GO" id="GO:0019202">
    <property type="term" value="F:amino acid kinase activity"/>
    <property type="evidence" value="ECO:0007669"/>
    <property type="project" value="TreeGrafter"/>
</dbReference>
<dbReference type="EMBL" id="JACJVP010000021">
    <property type="protein sequence ID" value="MBB6671480.1"/>
    <property type="molecule type" value="Genomic_DNA"/>
</dbReference>
<evidence type="ECO:0000256" key="1">
    <source>
        <dbReference type="ARBA" id="ARBA00038240"/>
    </source>
</evidence>
<keyword evidence="3" id="KW-0808">Transferase</keyword>
<dbReference type="PANTHER" id="PTHR21064:SF6">
    <property type="entry name" value="AMINOGLYCOSIDE PHOSPHOTRANSFERASE DOMAIN-CONTAINING PROTEIN"/>
    <property type="match status" value="1"/>
</dbReference>
<dbReference type="Pfam" id="PF01636">
    <property type="entry name" value="APH"/>
    <property type="match status" value="1"/>
</dbReference>
<name>A0A7X0RQ24_9BACL</name>
<gene>
    <name evidence="3" type="ORF">H7C19_12390</name>
</gene>
<evidence type="ECO:0000313" key="4">
    <source>
        <dbReference type="Proteomes" id="UP000547209"/>
    </source>
</evidence>
<comment type="caution">
    <text evidence="3">The sequence shown here is derived from an EMBL/GenBank/DDBJ whole genome shotgun (WGS) entry which is preliminary data.</text>
</comment>
<dbReference type="Gene3D" id="3.90.1200.10">
    <property type="match status" value="1"/>
</dbReference>
<accession>A0A7X0RQ24</accession>
<comment type="similarity">
    <text evidence="1">Belongs to the pseudomonas-type ThrB family.</text>
</comment>
<proteinExistence type="inferred from homology"/>
<sequence>METDRMWLELTEALRERLGLEVAAAVPLTLGWMNRKWRIRTNRGEYVLKQYHRGRYTDARVPELRRALGQQQRLHEAGLLCPKLLERDGRVLHETASGERFSVMAFCRGEVPAQGRLSPGQLHHLGRLTAEMHRLLNDGTLGSETRPQSVLQSVAERLDYLDGVELALREQGAEDAWLRIVESHRETAAFIDIAELRESPPGWAHRDLWRDNLLVEGDGVAALLDFDRLHYDHPEHDMARALLSGCYADGIYDADRAAHFAAGYRTVLPLPEEAEERALKLLYWIECQWWIRPNMTREGEGPPVQFREEMAWLARRFGGGRG</sequence>
<reference evidence="3 4" key="1">
    <citation type="submission" date="2020-08" db="EMBL/GenBank/DDBJ databases">
        <title>Cohnella phylogeny.</title>
        <authorList>
            <person name="Dunlap C."/>
        </authorList>
    </citation>
    <scope>NUCLEOTIDE SEQUENCE [LARGE SCALE GENOMIC DNA]</scope>
    <source>
        <strain evidence="3 4">DSM 28246</strain>
    </source>
</reference>
<dbReference type="Gene3D" id="3.30.200.20">
    <property type="entry name" value="Phosphorylase Kinase, domain 1"/>
    <property type="match status" value="1"/>
</dbReference>
<dbReference type="InterPro" id="IPR011009">
    <property type="entry name" value="Kinase-like_dom_sf"/>
</dbReference>